<accession>A0ABN7SF07</accession>
<evidence type="ECO:0000256" key="7">
    <source>
        <dbReference type="ARBA" id="ARBA00022801"/>
    </source>
</evidence>
<dbReference type="SMART" id="SM00018">
    <property type="entry name" value="PD"/>
    <property type="match status" value="4"/>
</dbReference>
<dbReference type="EMBL" id="OU015569">
    <property type="protein sequence ID" value="CAG5098939.1"/>
    <property type="molecule type" value="Genomic_DNA"/>
</dbReference>
<evidence type="ECO:0000256" key="6">
    <source>
        <dbReference type="ARBA" id="ARBA00022723"/>
    </source>
</evidence>
<evidence type="ECO:0000313" key="19">
    <source>
        <dbReference type="Proteomes" id="UP001158576"/>
    </source>
</evidence>
<dbReference type="Gene3D" id="2.60.40.1180">
    <property type="entry name" value="Golgi alpha-mannosidase II"/>
    <property type="match status" value="1"/>
</dbReference>
<feature type="disulfide bond" evidence="13">
    <location>
        <begin position="664"/>
        <end position="681"/>
    </location>
</feature>
<dbReference type="Proteomes" id="UP001158576">
    <property type="component" value="Chromosome XSR"/>
</dbReference>
<evidence type="ECO:0000256" key="13">
    <source>
        <dbReference type="PROSITE-ProRule" id="PRU00779"/>
    </source>
</evidence>
<dbReference type="SUPFAM" id="SSF57492">
    <property type="entry name" value="Trefoil"/>
    <property type="match status" value="4"/>
</dbReference>
<reference evidence="18 19" key="1">
    <citation type="submission" date="2021-04" db="EMBL/GenBank/DDBJ databases">
        <authorList>
            <person name="Bliznina A."/>
        </authorList>
    </citation>
    <scope>NUCLEOTIDE SEQUENCE [LARGE SCALE GENOMIC DNA]</scope>
</reference>
<keyword evidence="7 15" id="KW-0378">Hydrolase</keyword>
<keyword evidence="19" id="KW-1185">Reference proteome</keyword>
<keyword evidence="11 15" id="KW-0119">Carbohydrate metabolism</keyword>
<keyword evidence="10" id="KW-0868">Chloride</keyword>
<dbReference type="InterPro" id="IPR044913">
    <property type="entry name" value="P_trefoil_dom_sf"/>
</dbReference>
<proteinExistence type="inferred from homology"/>
<dbReference type="PROSITE" id="PS51448">
    <property type="entry name" value="P_TREFOIL_2"/>
    <property type="match status" value="4"/>
</dbReference>
<evidence type="ECO:0000313" key="18">
    <source>
        <dbReference type="EMBL" id="CAG5098939.1"/>
    </source>
</evidence>
<dbReference type="EC" id="3.2.1.1" evidence="5 15"/>
<dbReference type="InterPro" id="IPR006047">
    <property type="entry name" value="GH13_cat_dom"/>
</dbReference>
<evidence type="ECO:0000256" key="2">
    <source>
        <dbReference type="ARBA" id="ARBA00001913"/>
    </source>
</evidence>
<keyword evidence="8" id="KW-0106">Calcium</keyword>
<organism evidence="18 19">
    <name type="scientific">Oikopleura dioica</name>
    <name type="common">Tunicate</name>
    <dbReference type="NCBI Taxonomy" id="34765"/>
    <lineage>
        <taxon>Eukaryota</taxon>
        <taxon>Metazoa</taxon>
        <taxon>Chordata</taxon>
        <taxon>Tunicata</taxon>
        <taxon>Appendicularia</taxon>
        <taxon>Copelata</taxon>
        <taxon>Oikopleuridae</taxon>
        <taxon>Oikopleura</taxon>
    </lineage>
</organism>
<dbReference type="SMART" id="SM00632">
    <property type="entry name" value="Aamy_C"/>
    <property type="match status" value="1"/>
</dbReference>
<feature type="domain" description="P-type" evidence="17">
    <location>
        <begin position="732"/>
        <end position="787"/>
    </location>
</feature>
<comment type="caution">
    <text evidence="13">Lacks conserved residue(s) required for the propagation of feature annotation.</text>
</comment>
<dbReference type="InterPro" id="IPR000519">
    <property type="entry name" value="P_trefoil_dom"/>
</dbReference>
<dbReference type="Gene3D" id="4.10.110.10">
    <property type="entry name" value="Spasmolytic Protein, domain 1"/>
    <property type="match status" value="4"/>
</dbReference>
<sequence length="787" mass="84405">MKLLGSFLGLAAAQDQWRPAYAEGHDGMVHLFEWSWKSIAEECENFLGPHKFASVQVSPPNENRRVAGQWWERYQPISYNLDTRSGGRADFIDMVDRCNAVGVRIIVDAIINHMCGEDALSGTGTGGCQYNTDTLEFPCVPFSSGDFNDYRCGSQNGLINNYGDPNEVRNCRLVGLTDLDHSKSSTADKIAAYMNDLIDIGVAGFRVDAAKHMWPEETEILYGKLHDLPTGKGFPANTRPWIGQEVIDQGGEPIKKEEYVGMGAVTEFNYCFSLGNLRGSLAQLKTVADKPSNWGFLSNKDAFVFTNNHDNQRGHGGGGGGIVTFKSPHDLPYVTGMMMALPFGTKRIMSSYLFEDGDQGPPAAQPSTADPTAESCNNDWVCEHRWAGIRNIGMLGGAMRSEPDSYSNWWDNGSSQVSFSRGTGWFAVNSDAWAMEGGIQTGLAAGKYCDLAQSDLDSCDTFINVDASGMACVNIQAGQNVPMSYTIADARVGDFTGVNDDCGDLTEGPTSECLDCSCPDNKKIDCGHGSITENECYEKGCAWCPVAAAKGALGTPWCIVLAEDAKPPTPGPTDPTNPGTCPPSNSREDCGYMGIDQRGCEQKGCLWCPVRAADGSAEAGIPWCTYGASVTTTTKPTTQTPSPHCPPDEEHRECGYSGISQESCEAIGCGWCPSQPGFAWCTYLSETTTTGGNTGTTPTASTTTTKPTGSTTTKPNGGTDECLPTQQCPATGNCNIPDLADRKDCGELASTPATCVASGCCWEEQPPGPIDPEDPDGPWPAWCYHPL</sequence>
<evidence type="ECO:0000256" key="15">
    <source>
        <dbReference type="RuleBase" id="RU361134"/>
    </source>
</evidence>
<dbReference type="Pfam" id="PF02806">
    <property type="entry name" value="Alpha-amylase_C"/>
    <property type="match status" value="1"/>
</dbReference>
<feature type="compositionally biased region" description="Polar residues" evidence="16">
    <location>
        <begin position="365"/>
        <end position="374"/>
    </location>
</feature>
<evidence type="ECO:0000256" key="5">
    <source>
        <dbReference type="ARBA" id="ARBA00012595"/>
    </source>
</evidence>
<dbReference type="InterPro" id="IPR013780">
    <property type="entry name" value="Glyco_hydro_b"/>
</dbReference>
<evidence type="ECO:0000256" key="8">
    <source>
        <dbReference type="ARBA" id="ARBA00022837"/>
    </source>
</evidence>
<evidence type="ECO:0000256" key="10">
    <source>
        <dbReference type="ARBA" id="ARBA00023214"/>
    </source>
</evidence>
<dbReference type="SUPFAM" id="SSF51011">
    <property type="entry name" value="Glycosyl hydrolase domain"/>
    <property type="match status" value="1"/>
</dbReference>
<comment type="cofactor">
    <cofactor evidence="3">
        <name>chloride</name>
        <dbReference type="ChEBI" id="CHEBI:17996"/>
    </cofactor>
</comment>
<evidence type="ECO:0000256" key="4">
    <source>
        <dbReference type="ARBA" id="ARBA00008061"/>
    </source>
</evidence>
<dbReference type="Pfam" id="PF00088">
    <property type="entry name" value="Trefoil"/>
    <property type="match status" value="4"/>
</dbReference>
<dbReference type="SMART" id="SM00642">
    <property type="entry name" value="Aamy"/>
    <property type="match status" value="1"/>
</dbReference>
<feature type="disulfide bond" evidence="13">
    <location>
        <begin position="654"/>
        <end position="669"/>
    </location>
</feature>
<evidence type="ECO:0000256" key="9">
    <source>
        <dbReference type="ARBA" id="ARBA00023157"/>
    </source>
</evidence>
<feature type="disulfide bond" evidence="13">
    <location>
        <begin position="526"/>
        <end position="541"/>
    </location>
</feature>
<dbReference type="InterPro" id="IPR031319">
    <property type="entry name" value="A-amylase_C"/>
</dbReference>
<feature type="disulfide bond" evidence="13">
    <location>
        <begin position="745"/>
        <end position="760"/>
    </location>
</feature>
<dbReference type="CDD" id="cd11317">
    <property type="entry name" value="AmyAc_bac_euk_AmyA"/>
    <property type="match status" value="1"/>
</dbReference>
<name>A0ABN7SF07_OIKDI</name>
<keyword evidence="12 15" id="KW-0326">Glycosidase</keyword>
<evidence type="ECO:0000259" key="17">
    <source>
        <dbReference type="PROSITE" id="PS51448"/>
    </source>
</evidence>
<feature type="region of interest" description="Disordered" evidence="16">
    <location>
        <begin position="355"/>
        <end position="374"/>
    </location>
</feature>
<gene>
    <name evidence="18" type="ORF">OKIOD_LOCUS7664</name>
</gene>
<dbReference type="InterPro" id="IPR006046">
    <property type="entry name" value="Alpha_amylase"/>
</dbReference>
<protein>
    <recommendedName>
        <fullName evidence="5 15">Alpha-amylase</fullName>
        <ecNumber evidence="5 15">3.2.1.1</ecNumber>
    </recommendedName>
</protein>
<feature type="domain" description="P-type" evidence="17">
    <location>
        <begin position="643"/>
        <end position="685"/>
    </location>
</feature>
<feature type="region of interest" description="Disordered" evidence="16">
    <location>
        <begin position="691"/>
        <end position="718"/>
    </location>
</feature>
<evidence type="ECO:0000256" key="14">
    <source>
        <dbReference type="RuleBase" id="RU003615"/>
    </source>
</evidence>
<keyword evidence="9 13" id="KW-1015">Disulfide bond</keyword>
<feature type="domain" description="P-type" evidence="17">
    <location>
        <begin position="514"/>
        <end position="562"/>
    </location>
</feature>
<keyword evidence="6" id="KW-0479">Metal-binding</keyword>
<dbReference type="PANTHER" id="PTHR43447">
    <property type="entry name" value="ALPHA-AMYLASE"/>
    <property type="match status" value="1"/>
</dbReference>
<feature type="disulfide bond" evidence="13">
    <location>
        <begin position="590"/>
        <end position="605"/>
    </location>
</feature>
<evidence type="ECO:0000256" key="11">
    <source>
        <dbReference type="ARBA" id="ARBA00023277"/>
    </source>
</evidence>
<dbReference type="PRINTS" id="PR00110">
    <property type="entry name" value="ALPHAAMYLASE"/>
</dbReference>
<evidence type="ECO:0000256" key="16">
    <source>
        <dbReference type="SAM" id="MobiDB-lite"/>
    </source>
</evidence>
<comment type="catalytic activity">
    <reaction evidence="1 15">
        <text>Endohydrolysis of (1-&gt;4)-alpha-D-glucosidic linkages in polysaccharides containing three or more (1-&gt;4)-alpha-linked D-glucose units.</text>
        <dbReference type="EC" id="3.2.1.1"/>
    </reaction>
</comment>
<dbReference type="CDD" id="cd00111">
    <property type="entry name" value="Trefoil"/>
    <property type="match status" value="4"/>
</dbReference>
<dbReference type="Pfam" id="PF00128">
    <property type="entry name" value="Alpha-amylase"/>
    <property type="match status" value="1"/>
</dbReference>
<dbReference type="Gene3D" id="3.20.20.80">
    <property type="entry name" value="Glycosidases"/>
    <property type="match status" value="1"/>
</dbReference>
<dbReference type="InterPro" id="IPR017853">
    <property type="entry name" value="GH"/>
</dbReference>
<feature type="domain" description="P-type" evidence="17">
    <location>
        <begin position="579"/>
        <end position="628"/>
    </location>
</feature>
<evidence type="ECO:0000256" key="1">
    <source>
        <dbReference type="ARBA" id="ARBA00000548"/>
    </source>
</evidence>
<dbReference type="InterPro" id="IPR006048">
    <property type="entry name" value="A-amylase/branching_C"/>
</dbReference>
<comment type="cofactor">
    <cofactor evidence="2">
        <name>Ca(2+)</name>
        <dbReference type="ChEBI" id="CHEBI:29108"/>
    </cofactor>
</comment>
<comment type="similarity">
    <text evidence="4 14">Belongs to the glycosyl hydrolase 13 family.</text>
</comment>
<evidence type="ECO:0000256" key="12">
    <source>
        <dbReference type="ARBA" id="ARBA00023295"/>
    </source>
</evidence>
<evidence type="ECO:0000256" key="3">
    <source>
        <dbReference type="ARBA" id="ARBA00001923"/>
    </source>
</evidence>
<dbReference type="SUPFAM" id="SSF51445">
    <property type="entry name" value="(Trans)glycosidases"/>
    <property type="match status" value="1"/>
</dbReference>